<evidence type="ECO:0000256" key="10">
    <source>
        <dbReference type="ARBA" id="ARBA00022840"/>
    </source>
</evidence>
<keyword evidence="4" id="KW-1003">Cell membrane</keyword>
<keyword evidence="9 15" id="KW-0418">Kinase</keyword>
<dbReference type="SUPFAM" id="SSF55874">
    <property type="entry name" value="ATPase domain of HSP90 chaperone/DNA topoisomerase II/histidine kinase"/>
    <property type="match status" value="1"/>
</dbReference>
<evidence type="ECO:0000256" key="4">
    <source>
        <dbReference type="ARBA" id="ARBA00022475"/>
    </source>
</evidence>
<dbReference type="InterPro" id="IPR005467">
    <property type="entry name" value="His_kinase_dom"/>
</dbReference>
<evidence type="ECO:0000256" key="13">
    <source>
        <dbReference type="ARBA" id="ARBA00023136"/>
    </source>
</evidence>
<evidence type="ECO:0000256" key="12">
    <source>
        <dbReference type="ARBA" id="ARBA00023012"/>
    </source>
</evidence>
<accession>A0A9D2SWF2</accession>
<dbReference type="FunFam" id="1.10.287.130:FF:000001">
    <property type="entry name" value="Two-component sensor histidine kinase"/>
    <property type="match status" value="1"/>
</dbReference>
<dbReference type="CDD" id="cd00082">
    <property type="entry name" value="HisKA"/>
    <property type="match status" value="1"/>
</dbReference>
<gene>
    <name evidence="15" type="ORF">H9757_00910</name>
</gene>
<feature type="non-terminal residue" evidence="15">
    <location>
        <position position="1"/>
    </location>
</feature>
<evidence type="ECO:0000256" key="1">
    <source>
        <dbReference type="ARBA" id="ARBA00000085"/>
    </source>
</evidence>
<proteinExistence type="predicted"/>
<comment type="subcellular location">
    <subcellularLocation>
        <location evidence="2">Cell membrane</location>
        <topology evidence="2">Multi-pass membrane protein</topology>
    </subcellularLocation>
</comment>
<dbReference type="GO" id="GO:0005524">
    <property type="term" value="F:ATP binding"/>
    <property type="evidence" value="ECO:0007669"/>
    <property type="project" value="UniProtKB-KW"/>
</dbReference>
<reference evidence="15" key="1">
    <citation type="journal article" date="2021" name="PeerJ">
        <title>Extensive microbial diversity within the chicken gut microbiome revealed by metagenomics and culture.</title>
        <authorList>
            <person name="Gilroy R."/>
            <person name="Ravi A."/>
            <person name="Getino M."/>
            <person name="Pursley I."/>
            <person name="Horton D.L."/>
            <person name="Alikhan N.F."/>
            <person name="Baker D."/>
            <person name="Gharbi K."/>
            <person name="Hall N."/>
            <person name="Watson M."/>
            <person name="Adriaenssens E.M."/>
            <person name="Foster-Nyarko E."/>
            <person name="Jarju S."/>
            <person name="Secka A."/>
            <person name="Antonio M."/>
            <person name="Oren A."/>
            <person name="Chaudhuri R.R."/>
            <person name="La Ragione R."/>
            <person name="Hildebrand F."/>
            <person name="Pallen M.J."/>
        </authorList>
    </citation>
    <scope>NUCLEOTIDE SEQUENCE</scope>
    <source>
        <strain evidence="15">ChiGjej1B1-1692</strain>
    </source>
</reference>
<dbReference type="PANTHER" id="PTHR45528">
    <property type="entry name" value="SENSOR HISTIDINE KINASE CPXA"/>
    <property type="match status" value="1"/>
</dbReference>
<name>A0A9D2SWF2_9FIRM</name>
<evidence type="ECO:0000256" key="11">
    <source>
        <dbReference type="ARBA" id="ARBA00022989"/>
    </source>
</evidence>
<dbReference type="InterPro" id="IPR036097">
    <property type="entry name" value="HisK_dim/P_sf"/>
</dbReference>
<reference evidence="15" key="2">
    <citation type="submission" date="2021-04" db="EMBL/GenBank/DDBJ databases">
        <authorList>
            <person name="Gilroy R."/>
        </authorList>
    </citation>
    <scope>NUCLEOTIDE SEQUENCE</scope>
    <source>
        <strain evidence="15">ChiGjej1B1-1692</strain>
    </source>
</reference>
<protein>
    <recommendedName>
        <fullName evidence="3">histidine kinase</fullName>
        <ecNumber evidence="3">2.7.13.3</ecNumber>
    </recommendedName>
</protein>
<dbReference type="SMART" id="SM00388">
    <property type="entry name" value="HisKA"/>
    <property type="match status" value="1"/>
</dbReference>
<dbReference type="AlphaFoldDB" id="A0A9D2SWF2"/>
<dbReference type="GO" id="GO:0005886">
    <property type="term" value="C:plasma membrane"/>
    <property type="evidence" value="ECO:0007669"/>
    <property type="project" value="UniProtKB-SubCell"/>
</dbReference>
<dbReference type="GO" id="GO:0000155">
    <property type="term" value="F:phosphorelay sensor kinase activity"/>
    <property type="evidence" value="ECO:0007669"/>
    <property type="project" value="InterPro"/>
</dbReference>
<sequence>KLDFIIDHLEEMTEQRISEALEIERKSLEKVSRSDQLRVDLITNVSHDLKTPLTSMVGYIELIKKEELSDVVKDYIDVISERAEKLKEMINSLFSLAKASSGNVELHVERFEVNRLIGQIFADLDDRIKESGLSFVEQLTDENTEIETDNMYLYRIVQNLLENALKYSAKGTRVFVKTYRKVKEPGQAERLCLEITNTAGYYMDFTKEDIVERFARGDKSRSSEGNGLGLAIVSTYTKALGGEFDIRIDCDQFKACLEFPAP</sequence>
<evidence type="ECO:0000313" key="15">
    <source>
        <dbReference type="EMBL" id="HJC37617.1"/>
    </source>
</evidence>
<evidence type="ECO:0000256" key="6">
    <source>
        <dbReference type="ARBA" id="ARBA00022679"/>
    </source>
</evidence>
<keyword evidence="12" id="KW-0902">Two-component regulatory system</keyword>
<dbReference type="InterPro" id="IPR003594">
    <property type="entry name" value="HATPase_dom"/>
</dbReference>
<dbReference type="PROSITE" id="PS50109">
    <property type="entry name" value="HIS_KIN"/>
    <property type="match status" value="1"/>
</dbReference>
<dbReference type="InterPro" id="IPR036890">
    <property type="entry name" value="HATPase_C_sf"/>
</dbReference>
<dbReference type="Proteomes" id="UP000823894">
    <property type="component" value="Unassembled WGS sequence"/>
</dbReference>
<dbReference type="Gene3D" id="1.10.287.130">
    <property type="match status" value="1"/>
</dbReference>
<keyword evidence="13" id="KW-0472">Membrane</keyword>
<feature type="domain" description="Histidine kinase" evidence="14">
    <location>
        <begin position="44"/>
        <end position="262"/>
    </location>
</feature>
<evidence type="ECO:0000256" key="8">
    <source>
        <dbReference type="ARBA" id="ARBA00022741"/>
    </source>
</evidence>
<keyword evidence="6" id="KW-0808">Transferase</keyword>
<evidence type="ECO:0000256" key="3">
    <source>
        <dbReference type="ARBA" id="ARBA00012438"/>
    </source>
</evidence>
<organism evidence="15 16">
    <name type="scientific">Candidatus Mediterraneibacter faecigallinarum</name>
    <dbReference type="NCBI Taxonomy" id="2838669"/>
    <lineage>
        <taxon>Bacteria</taxon>
        <taxon>Bacillati</taxon>
        <taxon>Bacillota</taxon>
        <taxon>Clostridia</taxon>
        <taxon>Lachnospirales</taxon>
        <taxon>Lachnospiraceae</taxon>
        <taxon>Mediterraneibacter</taxon>
    </lineage>
</organism>
<keyword evidence="8" id="KW-0547">Nucleotide-binding</keyword>
<dbReference type="InterPro" id="IPR050398">
    <property type="entry name" value="HssS/ArlS-like"/>
</dbReference>
<evidence type="ECO:0000256" key="7">
    <source>
        <dbReference type="ARBA" id="ARBA00022692"/>
    </source>
</evidence>
<keyword evidence="5" id="KW-0597">Phosphoprotein</keyword>
<dbReference type="SUPFAM" id="SSF47384">
    <property type="entry name" value="Homodimeric domain of signal transducing histidine kinase"/>
    <property type="match status" value="1"/>
</dbReference>
<dbReference type="SMART" id="SM00387">
    <property type="entry name" value="HATPase_c"/>
    <property type="match status" value="1"/>
</dbReference>
<evidence type="ECO:0000259" key="14">
    <source>
        <dbReference type="PROSITE" id="PS50109"/>
    </source>
</evidence>
<evidence type="ECO:0000313" key="16">
    <source>
        <dbReference type="Proteomes" id="UP000823894"/>
    </source>
</evidence>
<dbReference type="EC" id="2.7.13.3" evidence="3"/>
<dbReference type="EMBL" id="DWWK01000012">
    <property type="protein sequence ID" value="HJC37617.1"/>
    <property type="molecule type" value="Genomic_DNA"/>
</dbReference>
<dbReference type="Pfam" id="PF02518">
    <property type="entry name" value="HATPase_c"/>
    <property type="match status" value="1"/>
</dbReference>
<dbReference type="Pfam" id="PF00512">
    <property type="entry name" value="HisKA"/>
    <property type="match status" value="1"/>
</dbReference>
<evidence type="ECO:0000256" key="9">
    <source>
        <dbReference type="ARBA" id="ARBA00022777"/>
    </source>
</evidence>
<keyword evidence="10" id="KW-0067">ATP-binding</keyword>
<evidence type="ECO:0000256" key="2">
    <source>
        <dbReference type="ARBA" id="ARBA00004651"/>
    </source>
</evidence>
<keyword evidence="11" id="KW-1133">Transmembrane helix</keyword>
<dbReference type="Gene3D" id="3.30.565.10">
    <property type="entry name" value="Histidine kinase-like ATPase, C-terminal domain"/>
    <property type="match status" value="1"/>
</dbReference>
<dbReference type="InterPro" id="IPR003661">
    <property type="entry name" value="HisK_dim/P_dom"/>
</dbReference>
<dbReference type="PANTHER" id="PTHR45528:SF1">
    <property type="entry name" value="SENSOR HISTIDINE KINASE CPXA"/>
    <property type="match status" value="1"/>
</dbReference>
<keyword evidence="7" id="KW-0812">Transmembrane</keyword>
<comment type="caution">
    <text evidence="15">The sequence shown here is derived from an EMBL/GenBank/DDBJ whole genome shotgun (WGS) entry which is preliminary data.</text>
</comment>
<comment type="catalytic activity">
    <reaction evidence="1">
        <text>ATP + protein L-histidine = ADP + protein N-phospho-L-histidine.</text>
        <dbReference type="EC" id="2.7.13.3"/>
    </reaction>
</comment>
<evidence type="ECO:0000256" key="5">
    <source>
        <dbReference type="ARBA" id="ARBA00022553"/>
    </source>
</evidence>